<dbReference type="EMBL" id="KY684110">
    <property type="protein sequence ID" value="ARF11868.1"/>
    <property type="molecule type" value="Genomic_DNA"/>
</dbReference>
<gene>
    <name evidence="2" type="ORF">Klosneuvirus_3_3</name>
</gene>
<dbReference type="GO" id="GO:0004519">
    <property type="term" value="F:endonuclease activity"/>
    <property type="evidence" value="ECO:0007669"/>
    <property type="project" value="UniProtKB-KW"/>
</dbReference>
<evidence type="ECO:0000259" key="1">
    <source>
        <dbReference type="Pfam" id="PF13391"/>
    </source>
</evidence>
<keyword evidence="2" id="KW-0540">Nuclease</keyword>
<reference evidence="2" key="1">
    <citation type="journal article" date="2017" name="Science">
        <title>Giant viruses with an expanded complement of translation system components.</title>
        <authorList>
            <person name="Schulz F."/>
            <person name="Yutin N."/>
            <person name="Ivanova N.N."/>
            <person name="Ortega D.R."/>
            <person name="Lee T.K."/>
            <person name="Vierheilig J."/>
            <person name="Daims H."/>
            <person name="Horn M."/>
            <person name="Wagner M."/>
            <person name="Jensen G.J."/>
            <person name="Kyrpides N.C."/>
            <person name="Koonin E.V."/>
            <person name="Woyke T."/>
        </authorList>
    </citation>
    <scope>NUCLEOTIDE SEQUENCE</scope>
    <source>
        <strain evidence="2">KNV1</strain>
    </source>
</reference>
<feature type="domain" description="HNH nuclease" evidence="1">
    <location>
        <begin position="71"/>
        <end position="122"/>
    </location>
</feature>
<name>A0A1V0SJR5_9VIRU</name>
<dbReference type="InterPro" id="IPR003615">
    <property type="entry name" value="HNH_nuc"/>
</dbReference>
<keyword evidence="2" id="KW-0378">Hydrolase</keyword>
<sequence>MEHIVKNIKFIDNTLYIPQELFKIYDKSDIDFVLYYKFGIEKLPDQYFEISEKRIGQDEFRQQIIKRDKYCIVTNSHSDMCEACHIIPYCDCDDNNKYDVNNGILLEAGLHKLFDKYLWSINPNTNKIEVSKQLLNDNSYDLINKHHGKVLNFNNNMKNNLITHYNKFKINQK</sequence>
<dbReference type="Pfam" id="PF13391">
    <property type="entry name" value="HNH_2"/>
    <property type="match status" value="1"/>
</dbReference>
<organism evidence="2">
    <name type="scientific">Klosneuvirus KNV1</name>
    <dbReference type="NCBI Taxonomy" id="1977640"/>
    <lineage>
        <taxon>Viruses</taxon>
        <taxon>Varidnaviria</taxon>
        <taxon>Bamfordvirae</taxon>
        <taxon>Nucleocytoviricota</taxon>
        <taxon>Megaviricetes</taxon>
        <taxon>Imitervirales</taxon>
        <taxon>Mimiviridae</taxon>
        <taxon>Klosneuvirinae</taxon>
        <taxon>Klosneuvirus</taxon>
    </lineage>
</organism>
<keyword evidence="2" id="KW-0255">Endonuclease</keyword>
<evidence type="ECO:0000313" key="2">
    <source>
        <dbReference type="EMBL" id="ARF11868.1"/>
    </source>
</evidence>
<protein>
    <submittedName>
        <fullName evidence="2">HNH endonuclease</fullName>
    </submittedName>
</protein>
<accession>A0A1V0SJR5</accession>
<proteinExistence type="predicted"/>